<keyword evidence="1" id="KW-0812">Transmembrane</keyword>
<dbReference type="Proteomes" id="UP001595859">
    <property type="component" value="Unassembled WGS sequence"/>
</dbReference>
<name>A0ABV9RWQ7_9PSEU</name>
<accession>A0ABV9RWQ7</accession>
<keyword evidence="1" id="KW-1133">Transmembrane helix</keyword>
<comment type="caution">
    <text evidence="2">The sequence shown here is derived from an EMBL/GenBank/DDBJ whole genome shotgun (WGS) entry which is preliminary data.</text>
</comment>
<feature type="transmembrane region" description="Helical" evidence="1">
    <location>
        <begin position="6"/>
        <end position="39"/>
    </location>
</feature>
<evidence type="ECO:0000313" key="2">
    <source>
        <dbReference type="EMBL" id="MFC4853770.1"/>
    </source>
</evidence>
<evidence type="ECO:0008006" key="4">
    <source>
        <dbReference type="Google" id="ProtNLM"/>
    </source>
</evidence>
<keyword evidence="3" id="KW-1185">Reference proteome</keyword>
<reference evidence="3" key="1">
    <citation type="journal article" date="2019" name="Int. J. Syst. Evol. Microbiol.">
        <title>The Global Catalogue of Microorganisms (GCM) 10K type strain sequencing project: providing services to taxonomists for standard genome sequencing and annotation.</title>
        <authorList>
            <consortium name="The Broad Institute Genomics Platform"/>
            <consortium name="The Broad Institute Genome Sequencing Center for Infectious Disease"/>
            <person name="Wu L."/>
            <person name="Ma J."/>
        </authorList>
    </citation>
    <scope>NUCLEOTIDE SEQUENCE [LARGE SCALE GENOMIC DNA]</scope>
    <source>
        <strain evidence="3">ZS-22-S1</strain>
    </source>
</reference>
<evidence type="ECO:0000256" key="1">
    <source>
        <dbReference type="SAM" id="Phobius"/>
    </source>
</evidence>
<protein>
    <recommendedName>
        <fullName evidence="4">DUF2273 domain-containing protein</fullName>
    </recommendedName>
</protein>
<evidence type="ECO:0000313" key="3">
    <source>
        <dbReference type="Proteomes" id="UP001595859"/>
    </source>
</evidence>
<dbReference type="RefSeq" id="WP_378055700.1">
    <property type="nucleotide sequence ID" value="NZ_JBHSIS010000003.1"/>
</dbReference>
<keyword evidence="1" id="KW-0472">Membrane</keyword>
<proteinExistence type="predicted"/>
<gene>
    <name evidence="2" type="ORF">ACFPCV_09635</name>
</gene>
<sequence>MAIRWIIGILATAAFVVGLVLQVLVLTIGGLAGLLVAVVVRSGRNPLAESYRDIRDPRGMP</sequence>
<dbReference type="EMBL" id="JBHSIS010000003">
    <property type="protein sequence ID" value="MFC4853770.1"/>
    <property type="molecule type" value="Genomic_DNA"/>
</dbReference>
<organism evidence="2 3">
    <name type="scientific">Actinophytocola glycyrrhizae</name>
    <dbReference type="NCBI Taxonomy" id="2044873"/>
    <lineage>
        <taxon>Bacteria</taxon>
        <taxon>Bacillati</taxon>
        <taxon>Actinomycetota</taxon>
        <taxon>Actinomycetes</taxon>
        <taxon>Pseudonocardiales</taxon>
        <taxon>Pseudonocardiaceae</taxon>
    </lineage>
</organism>